<dbReference type="InterPro" id="IPR012296">
    <property type="entry name" value="Nuclease_put_TT1808"/>
</dbReference>
<accession>A0A8J7F5T7</accession>
<proteinExistence type="predicted"/>
<feature type="domain" description="Putative restriction endonuclease" evidence="2">
    <location>
        <begin position="15"/>
        <end position="173"/>
    </location>
</feature>
<dbReference type="InterPro" id="IPR008538">
    <property type="entry name" value="Uma2"/>
</dbReference>
<evidence type="ECO:0000259" key="2">
    <source>
        <dbReference type="Pfam" id="PF05685"/>
    </source>
</evidence>
<keyword evidence="3" id="KW-0255">Endonuclease</keyword>
<keyword evidence="4" id="KW-1185">Reference proteome</keyword>
<protein>
    <submittedName>
        <fullName evidence="3">Uma2 family endonuclease</fullName>
    </submittedName>
</protein>
<dbReference type="PANTHER" id="PTHR33352:SF3">
    <property type="entry name" value="SLR1612 PROTEIN"/>
    <property type="match status" value="1"/>
</dbReference>
<keyword evidence="1" id="KW-0175">Coiled coil</keyword>
<dbReference type="Pfam" id="PF05685">
    <property type="entry name" value="Uma2"/>
    <property type="match status" value="1"/>
</dbReference>
<name>A0A8J7F5T7_9CYAN</name>
<dbReference type="Proteomes" id="UP000620559">
    <property type="component" value="Unassembled WGS sequence"/>
</dbReference>
<comment type="caution">
    <text evidence="3">The sequence shown here is derived from an EMBL/GenBank/DDBJ whole genome shotgun (WGS) entry which is preliminary data.</text>
</comment>
<organism evidence="3 4">
    <name type="scientific">Plectonema cf. radiosum LEGE 06105</name>
    <dbReference type="NCBI Taxonomy" id="945769"/>
    <lineage>
        <taxon>Bacteria</taxon>
        <taxon>Bacillati</taxon>
        <taxon>Cyanobacteriota</taxon>
        <taxon>Cyanophyceae</taxon>
        <taxon>Oscillatoriophycideae</taxon>
        <taxon>Oscillatoriales</taxon>
        <taxon>Microcoleaceae</taxon>
        <taxon>Plectonema</taxon>
    </lineage>
</organism>
<sequence length="269" mass="31201">MSQTVSEISLTPPPTQYELPYDDGVPMETQRHKLQMDMLIDTLSPWLATRNDGYVGGNMFVYFSLTQIKTQDFRGPDFFTVLGVPKKERLSWVVWEEGKAPDVVIELLSESTALRDKNDKKLIYQNQLRVPEYYWFDPFNPDDWAGFSLQHGVYQTITVNTQNQLVSQSLGLALTRWQGIYKGIEAIWLRWITLEGELLPTSDDIAEQERQRAEQERQRAEQERQRAELAESQLRQVAINLLEQGMTVEEIARLTSLSVSQIEEWNKGR</sequence>
<keyword evidence="3" id="KW-0378">Hydrolase</keyword>
<dbReference type="EMBL" id="JADEWL010000122">
    <property type="protein sequence ID" value="MBE9215865.1"/>
    <property type="molecule type" value="Genomic_DNA"/>
</dbReference>
<dbReference type="GO" id="GO:0004519">
    <property type="term" value="F:endonuclease activity"/>
    <property type="evidence" value="ECO:0007669"/>
    <property type="project" value="UniProtKB-KW"/>
</dbReference>
<keyword evidence="3" id="KW-0540">Nuclease</keyword>
<gene>
    <name evidence="3" type="ORF">IQ247_24920</name>
</gene>
<dbReference type="CDD" id="cd06260">
    <property type="entry name" value="DUF820-like"/>
    <property type="match status" value="1"/>
</dbReference>
<evidence type="ECO:0000313" key="4">
    <source>
        <dbReference type="Proteomes" id="UP000620559"/>
    </source>
</evidence>
<dbReference type="SUPFAM" id="SSF52980">
    <property type="entry name" value="Restriction endonuclease-like"/>
    <property type="match status" value="1"/>
</dbReference>
<evidence type="ECO:0000313" key="3">
    <source>
        <dbReference type="EMBL" id="MBE9215865.1"/>
    </source>
</evidence>
<dbReference type="InterPro" id="IPR011335">
    <property type="entry name" value="Restrct_endonuc-II-like"/>
</dbReference>
<reference evidence="3" key="1">
    <citation type="submission" date="2020-10" db="EMBL/GenBank/DDBJ databases">
        <authorList>
            <person name="Castelo-Branco R."/>
            <person name="Eusebio N."/>
            <person name="Adriana R."/>
            <person name="Vieira A."/>
            <person name="Brugerolle De Fraissinette N."/>
            <person name="Rezende De Castro R."/>
            <person name="Schneider M.P."/>
            <person name="Vasconcelos V."/>
            <person name="Leao P.N."/>
        </authorList>
    </citation>
    <scope>NUCLEOTIDE SEQUENCE</scope>
    <source>
        <strain evidence="3">LEGE 06105</strain>
    </source>
</reference>
<dbReference type="Gene3D" id="3.90.1570.10">
    <property type="entry name" value="tt1808, chain A"/>
    <property type="match status" value="1"/>
</dbReference>
<evidence type="ECO:0000256" key="1">
    <source>
        <dbReference type="SAM" id="Coils"/>
    </source>
</evidence>
<feature type="coiled-coil region" evidence="1">
    <location>
        <begin position="203"/>
        <end position="240"/>
    </location>
</feature>
<dbReference type="RefSeq" id="WP_193924121.1">
    <property type="nucleotide sequence ID" value="NZ_JADEWL010000122.1"/>
</dbReference>
<dbReference type="AlphaFoldDB" id="A0A8J7F5T7"/>
<dbReference type="PANTHER" id="PTHR33352">
    <property type="entry name" value="SLR1095 PROTEIN"/>
    <property type="match status" value="1"/>
</dbReference>